<organism evidence="1 2">
    <name type="scientific">Papaver nudicaule</name>
    <name type="common">Iceland poppy</name>
    <dbReference type="NCBI Taxonomy" id="74823"/>
    <lineage>
        <taxon>Eukaryota</taxon>
        <taxon>Viridiplantae</taxon>
        <taxon>Streptophyta</taxon>
        <taxon>Embryophyta</taxon>
        <taxon>Tracheophyta</taxon>
        <taxon>Spermatophyta</taxon>
        <taxon>Magnoliopsida</taxon>
        <taxon>Ranunculales</taxon>
        <taxon>Papaveraceae</taxon>
        <taxon>Papaveroideae</taxon>
        <taxon>Papaver</taxon>
    </lineage>
</organism>
<dbReference type="EMBL" id="JAJJMA010038281">
    <property type="protein sequence ID" value="MCL7024786.1"/>
    <property type="molecule type" value="Genomic_DNA"/>
</dbReference>
<feature type="non-terminal residue" evidence="1">
    <location>
        <position position="95"/>
    </location>
</feature>
<proteinExistence type="predicted"/>
<comment type="caution">
    <text evidence="1">The sequence shown here is derived from an EMBL/GenBank/DDBJ whole genome shotgun (WGS) entry which is preliminary data.</text>
</comment>
<reference evidence="1" key="1">
    <citation type="submission" date="2022-03" db="EMBL/GenBank/DDBJ databases">
        <title>A functionally conserved STORR gene fusion in Papaver species that diverged 16.8 million years ago.</title>
        <authorList>
            <person name="Catania T."/>
        </authorList>
    </citation>
    <scope>NUCLEOTIDE SEQUENCE</scope>
    <source>
        <strain evidence="1">S-191538</strain>
    </source>
</reference>
<keyword evidence="2" id="KW-1185">Reference proteome</keyword>
<accession>A0AA41UZ29</accession>
<evidence type="ECO:0000313" key="1">
    <source>
        <dbReference type="EMBL" id="MCL7024786.1"/>
    </source>
</evidence>
<protein>
    <submittedName>
        <fullName evidence="1">Uncharacterized protein</fullName>
    </submittedName>
</protein>
<dbReference type="AlphaFoldDB" id="A0AA41UZ29"/>
<name>A0AA41UZ29_PAPNU</name>
<evidence type="ECO:0000313" key="2">
    <source>
        <dbReference type="Proteomes" id="UP001177140"/>
    </source>
</evidence>
<dbReference type="Proteomes" id="UP001177140">
    <property type="component" value="Unassembled WGS sequence"/>
</dbReference>
<gene>
    <name evidence="1" type="ORF">MKW94_001101</name>
</gene>
<sequence length="95" mass="10477">MSRSIFASSRRIVSKASVLPHGVRCYLGSPSPARKISVHSPIFPKNTLENEPRPPNSELLASLYRPGDALNFNVGQQWSSNKVLEMWQSAEALIG</sequence>